<dbReference type="Pfam" id="PF00034">
    <property type="entry name" value="Cytochrom_C"/>
    <property type="match status" value="1"/>
</dbReference>
<dbReference type="InterPro" id="IPR036909">
    <property type="entry name" value="Cyt_c-like_dom_sf"/>
</dbReference>
<dbReference type="PANTHER" id="PTHR33751:SF9">
    <property type="entry name" value="CYTOCHROME C4"/>
    <property type="match status" value="1"/>
</dbReference>
<evidence type="ECO:0000256" key="3">
    <source>
        <dbReference type="ARBA" id="ARBA00022723"/>
    </source>
</evidence>
<evidence type="ECO:0000259" key="6">
    <source>
        <dbReference type="PROSITE" id="PS51007"/>
    </source>
</evidence>
<dbReference type="PANTHER" id="PTHR33751">
    <property type="entry name" value="CBB3-TYPE CYTOCHROME C OXIDASE SUBUNIT FIXP"/>
    <property type="match status" value="1"/>
</dbReference>
<dbReference type="EMBL" id="MLJW01005062">
    <property type="protein sequence ID" value="OIQ68857.1"/>
    <property type="molecule type" value="Genomic_DNA"/>
</dbReference>
<keyword evidence="3" id="KW-0479">Metal-binding</keyword>
<dbReference type="Gene3D" id="1.10.760.10">
    <property type="entry name" value="Cytochrome c-like domain"/>
    <property type="match status" value="1"/>
</dbReference>
<name>A0A1J5PB34_9ZZZZ</name>
<dbReference type="SUPFAM" id="SSF46626">
    <property type="entry name" value="Cytochrome c"/>
    <property type="match status" value="1"/>
</dbReference>
<dbReference type="InterPro" id="IPR050597">
    <property type="entry name" value="Cytochrome_c_Oxidase_Subunit"/>
</dbReference>
<feature type="domain" description="Cytochrome c" evidence="6">
    <location>
        <begin position="35"/>
        <end position="121"/>
    </location>
</feature>
<evidence type="ECO:0000256" key="5">
    <source>
        <dbReference type="ARBA" id="ARBA00023004"/>
    </source>
</evidence>
<dbReference type="PROSITE" id="PS51007">
    <property type="entry name" value="CYTC"/>
    <property type="match status" value="1"/>
</dbReference>
<gene>
    <name evidence="7" type="primary">cc4_10</name>
    <name evidence="7" type="ORF">GALL_495470</name>
</gene>
<sequence length="121" mass="12962">MWGISSRLTDENIEQLAAFYESQPAVHQGKIADQAQYDQGKKIFLSGNADNGVPPCMACHGDKGQGNGTTPRLGGQNLEYLKRQLNVFAGNDRPAATAMHAIVKGLSASDIAAITQYLQAQ</sequence>
<dbReference type="GO" id="GO:0046872">
    <property type="term" value="F:metal ion binding"/>
    <property type="evidence" value="ECO:0007669"/>
    <property type="project" value="UniProtKB-KW"/>
</dbReference>
<evidence type="ECO:0000256" key="2">
    <source>
        <dbReference type="ARBA" id="ARBA00022617"/>
    </source>
</evidence>
<accession>A0A1J5PB34</accession>
<evidence type="ECO:0000256" key="4">
    <source>
        <dbReference type="ARBA" id="ARBA00022982"/>
    </source>
</evidence>
<comment type="caution">
    <text evidence="7">The sequence shown here is derived from an EMBL/GenBank/DDBJ whole genome shotgun (WGS) entry which is preliminary data.</text>
</comment>
<proteinExistence type="predicted"/>
<keyword evidence="2" id="KW-0349">Heme</keyword>
<keyword evidence="1" id="KW-0813">Transport</keyword>
<keyword evidence="4" id="KW-0249">Electron transport</keyword>
<dbReference type="GO" id="GO:0020037">
    <property type="term" value="F:heme binding"/>
    <property type="evidence" value="ECO:0007669"/>
    <property type="project" value="InterPro"/>
</dbReference>
<dbReference type="AlphaFoldDB" id="A0A1J5PB34"/>
<reference evidence="7" key="1">
    <citation type="submission" date="2016-10" db="EMBL/GenBank/DDBJ databases">
        <title>Sequence of Gallionella enrichment culture.</title>
        <authorList>
            <person name="Poehlein A."/>
            <person name="Muehling M."/>
            <person name="Daniel R."/>
        </authorList>
    </citation>
    <scope>NUCLEOTIDE SEQUENCE</scope>
</reference>
<protein>
    <submittedName>
        <fullName evidence="7">Cytochrome c4</fullName>
    </submittedName>
</protein>
<dbReference type="GO" id="GO:0009055">
    <property type="term" value="F:electron transfer activity"/>
    <property type="evidence" value="ECO:0007669"/>
    <property type="project" value="InterPro"/>
</dbReference>
<organism evidence="7">
    <name type="scientific">mine drainage metagenome</name>
    <dbReference type="NCBI Taxonomy" id="410659"/>
    <lineage>
        <taxon>unclassified sequences</taxon>
        <taxon>metagenomes</taxon>
        <taxon>ecological metagenomes</taxon>
    </lineage>
</organism>
<evidence type="ECO:0000256" key="1">
    <source>
        <dbReference type="ARBA" id="ARBA00022448"/>
    </source>
</evidence>
<dbReference type="InterPro" id="IPR009056">
    <property type="entry name" value="Cyt_c-like_dom"/>
</dbReference>
<keyword evidence="5" id="KW-0408">Iron</keyword>
<evidence type="ECO:0000313" key="7">
    <source>
        <dbReference type="EMBL" id="OIQ68857.1"/>
    </source>
</evidence>